<dbReference type="PANTHER" id="PTHR47974:SF19">
    <property type="entry name" value="RECEPTOR-LIKE SERINE_THREONINE-PROTEIN KINASE"/>
    <property type="match status" value="1"/>
</dbReference>
<feature type="binding site" evidence="18">
    <location>
        <position position="593"/>
    </location>
    <ligand>
        <name>ATP</name>
        <dbReference type="ChEBI" id="CHEBI:30616"/>
    </ligand>
</feature>
<keyword evidence="14" id="KW-0325">Glycoprotein</keyword>
<keyword evidence="5 19" id="KW-0812">Transmembrane</keyword>
<dbReference type="SMART" id="SM00108">
    <property type="entry name" value="B_lectin"/>
    <property type="match status" value="1"/>
</dbReference>
<dbReference type="GO" id="GO:0016020">
    <property type="term" value="C:membrane"/>
    <property type="evidence" value="ECO:0007669"/>
    <property type="project" value="UniProtKB-SubCell"/>
</dbReference>
<protein>
    <recommendedName>
        <fullName evidence="17">Receptor-like serine/threonine-protein kinase</fullName>
        <ecNumber evidence="17">2.7.11.1</ecNumber>
    </recommendedName>
</protein>
<dbReference type="CDD" id="cd00028">
    <property type="entry name" value="B_lectin"/>
    <property type="match status" value="1"/>
</dbReference>
<dbReference type="SUPFAM" id="SSF56112">
    <property type="entry name" value="Protein kinase-like (PK-like)"/>
    <property type="match status" value="1"/>
</dbReference>
<name>A0A3B6TPR0_WHEAT</name>
<evidence type="ECO:0000256" key="11">
    <source>
        <dbReference type="ARBA" id="ARBA00023136"/>
    </source>
</evidence>
<evidence type="ECO:0000256" key="19">
    <source>
        <dbReference type="SAM" id="Phobius"/>
    </source>
</evidence>
<dbReference type="SMART" id="SM00473">
    <property type="entry name" value="PAN_AP"/>
    <property type="match status" value="1"/>
</dbReference>
<feature type="domain" description="Protein kinase" evidence="20">
    <location>
        <begin position="565"/>
        <end position="839"/>
    </location>
</feature>
<comment type="catalytic activity">
    <reaction evidence="16 17">
        <text>L-seryl-[protein] + ATP = O-phospho-L-seryl-[protein] + ADP + H(+)</text>
        <dbReference type="Rhea" id="RHEA:17989"/>
        <dbReference type="Rhea" id="RHEA-COMP:9863"/>
        <dbReference type="Rhea" id="RHEA-COMP:11604"/>
        <dbReference type="ChEBI" id="CHEBI:15378"/>
        <dbReference type="ChEBI" id="CHEBI:29999"/>
        <dbReference type="ChEBI" id="CHEBI:30616"/>
        <dbReference type="ChEBI" id="CHEBI:83421"/>
        <dbReference type="ChEBI" id="CHEBI:456216"/>
        <dbReference type="EC" id="2.7.11.1"/>
    </reaction>
</comment>
<keyword evidence="2 17" id="KW-0723">Serine/threonine-protein kinase</keyword>
<evidence type="ECO:0000256" key="4">
    <source>
        <dbReference type="ARBA" id="ARBA00022679"/>
    </source>
</evidence>
<evidence type="ECO:0000259" key="21">
    <source>
        <dbReference type="PROSITE" id="PS50927"/>
    </source>
</evidence>
<dbReference type="InterPro" id="IPR003609">
    <property type="entry name" value="Pan_app"/>
</dbReference>
<dbReference type="AlphaFoldDB" id="A0A3B6TPR0"/>
<keyword evidence="4 17" id="KW-0808">Transferase</keyword>
<dbReference type="Gramene" id="TraesCAD_scaffold_063714_01G000100.1">
    <property type="protein sequence ID" value="TraesCAD_scaffold_063714_01G000100.1"/>
    <property type="gene ID" value="TraesCAD_scaffold_063714_01G000100"/>
</dbReference>
<dbReference type="Gene3D" id="2.90.10.10">
    <property type="entry name" value="Bulb-type lectin domain"/>
    <property type="match status" value="1"/>
</dbReference>
<dbReference type="Gramene" id="TraesCS7D03G1035900.1">
    <property type="protein sequence ID" value="TraesCS7D03G1035900.1.CDS1"/>
    <property type="gene ID" value="TraesCS7D03G1035900"/>
</dbReference>
<dbReference type="FunFam" id="3.30.200.20:FF:000250">
    <property type="entry name" value="Serine/threonine-protein kinase"/>
    <property type="match status" value="1"/>
</dbReference>
<dbReference type="OMA" id="FIWHEEL"/>
<organism evidence="23">
    <name type="scientific">Triticum aestivum</name>
    <name type="common">Wheat</name>
    <dbReference type="NCBI Taxonomy" id="4565"/>
    <lineage>
        <taxon>Eukaryota</taxon>
        <taxon>Viridiplantae</taxon>
        <taxon>Streptophyta</taxon>
        <taxon>Embryophyta</taxon>
        <taxon>Tracheophyta</taxon>
        <taxon>Spermatophyta</taxon>
        <taxon>Magnoliopsida</taxon>
        <taxon>Liliopsida</taxon>
        <taxon>Poales</taxon>
        <taxon>Poaceae</taxon>
        <taxon>BOP clade</taxon>
        <taxon>Pooideae</taxon>
        <taxon>Triticodae</taxon>
        <taxon>Triticeae</taxon>
        <taxon>Triticinae</taxon>
        <taxon>Triticum</taxon>
    </lineage>
</organism>
<keyword evidence="3" id="KW-0245">EGF-like domain</keyword>
<evidence type="ECO:0000256" key="10">
    <source>
        <dbReference type="ARBA" id="ARBA00022989"/>
    </source>
</evidence>
<dbReference type="EC" id="2.7.11.1" evidence="17"/>
<evidence type="ECO:0000256" key="7">
    <source>
        <dbReference type="ARBA" id="ARBA00022741"/>
    </source>
</evidence>
<feature type="domain" description="Bulb-type lectin" evidence="21">
    <location>
        <begin position="83"/>
        <end position="206"/>
    </location>
</feature>
<evidence type="ECO:0000256" key="17">
    <source>
        <dbReference type="PIRNR" id="PIRNR000641"/>
    </source>
</evidence>
<evidence type="ECO:0000256" key="13">
    <source>
        <dbReference type="ARBA" id="ARBA00023170"/>
    </source>
</evidence>
<keyword evidence="11 19" id="KW-0472">Membrane</keyword>
<dbReference type="FunFam" id="1.10.510.10:FF:000227">
    <property type="entry name" value="Serine/threonine-protein kinase"/>
    <property type="match status" value="1"/>
</dbReference>
<dbReference type="EnsemblPlants" id="TraesCS7D02G437500.1">
    <property type="protein sequence ID" value="TraesCS7D02G437500.1.cds1"/>
    <property type="gene ID" value="TraesCS7D02G437500"/>
</dbReference>
<dbReference type="Pfam" id="PF08276">
    <property type="entry name" value="PAN_2"/>
    <property type="match status" value="1"/>
</dbReference>
<dbReference type="PANTHER" id="PTHR47974">
    <property type="entry name" value="OS07G0415500 PROTEIN"/>
    <property type="match status" value="1"/>
</dbReference>
<dbReference type="InterPro" id="IPR008271">
    <property type="entry name" value="Ser/Thr_kinase_AS"/>
</dbReference>
<evidence type="ECO:0000256" key="18">
    <source>
        <dbReference type="PROSITE-ProRule" id="PRU10141"/>
    </source>
</evidence>
<dbReference type="InterPro" id="IPR036426">
    <property type="entry name" value="Bulb-type_lectin_dom_sf"/>
</dbReference>
<evidence type="ECO:0000256" key="9">
    <source>
        <dbReference type="ARBA" id="ARBA00022840"/>
    </source>
</evidence>
<dbReference type="PIRSF" id="PIRSF000641">
    <property type="entry name" value="SRK"/>
    <property type="match status" value="1"/>
</dbReference>
<keyword evidence="9 17" id="KW-0067">ATP-binding</keyword>
<keyword evidence="10 19" id="KW-1133">Transmembrane helix</keyword>
<accession>A0A3B6TPR0</accession>
<reference evidence="23" key="2">
    <citation type="submission" date="2018-10" db="UniProtKB">
        <authorList>
            <consortium name="EnsemblPlants"/>
        </authorList>
    </citation>
    <scope>IDENTIFICATION</scope>
</reference>
<dbReference type="InterPro" id="IPR017441">
    <property type="entry name" value="Protein_kinase_ATP_BS"/>
</dbReference>
<dbReference type="InterPro" id="IPR024171">
    <property type="entry name" value="SRK-like_kinase"/>
</dbReference>
<keyword evidence="13" id="KW-0675">Receptor</keyword>
<evidence type="ECO:0000256" key="16">
    <source>
        <dbReference type="ARBA" id="ARBA00048679"/>
    </source>
</evidence>
<dbReference type="OrthoDB" id="643280at2759"/>
<dbReference type="InterPro" id="IPR000719">
    <property type="entry name" value="Prot_kinase_dom"/>
</dbReference>
<sequence>MPCKKHFIITTEKTFTSLDVVLGSIVPWPLSTHSIHFQPLHNNNHNSKPLHVRSRHLQFTMPPFLVAFTVLLCLRTPTSSAVTDTILAGQALAVDDKLVSSNGRYALGFFQTRHTANWYLGIWFNTIPKFTSAWVANRDRPIKNTTSLELTISHDGNLVILNRSAKSIVWSTQANITRNSSAARLLSSGNLILTDSSDSSQVLWQSFDHPTDTFFPGAKLGWDKVTGLNRRLVSWKNIIDPATGVYCEQLDPSGINQVFLVALNSSTHYWSTGVWNGQYFTAIPEMSAAHYISPKFVDNDREKYVTYDLVDEYMDPNMVTRHVVDVSGQIKAFIWMKGLEDWLMVNTQPRAQCDVHAICGPFTICTDNEVPHCNCMVGFKITSPKDWELEDRAGGCSRNTQLDCISNKSTTHTTDKFYSVPCVKLPQDVPKVEAAASTNECAQVCLSDCSCTAYSFGNNGCFMWHNELLNIRALKCSGTTTSNGETLHLRLSAKDVLQSLRNNRRGIAIAVATGMGVSALGLFALMLLLLIWTNKVLSSGQIINESQVCTGIMAFRYNDLQRATKNFTDKLGGGSFGSVFKGLIKGSNAIAVKRLDGAYQGEKQFRAEVSSIGAVQHINLVKLVGFCCEGSKRLLVYEYMSNRSLDVHLFRSSSVLNWTARYQIGLGVARGLAYLHDSCRDCIIHCDIKPENILLDASLLPKIADFGMAKLLGRDYSRVLTTMRGTTGYLAPEWLTGVHITPKVDVFSYGMVLLEIVSGRRNSCALYPSDGNPDVYFPVHAAHKLIEGDVGSLVDHKLHGTANLDEVEIACKVACWCLQDNELDRPTMGQVVQILEGLVEITMPPIPRLLQAMAGSSHSTCSFFVSGKRAALRTLAL</sequence>
<dbReference type="Pfam" id="PF01453">
    <property type="entry name" value="B_lectin"/>
    <property type="match status" value="1"/>
</dbReference>
<evidence type="ECO:0000256" key="8">
    <source>
        <dbReference type="ARBA" id="ARBA00022777"/>
    </source>
</evidence>
<dbReference type="PROSITE" id="PS50948">
    <property type="entry name" value="PAN"/>
    <property type="match status" value="1"/>
</dbReference>
<comment type="subcellular location">
    <subcellularLocation>
        <location evidence="1">Membrane</location>
        <topology evidence="1">Single-pass type I membrane protein</topology>
    </subcellularLocation>
</comment>
<evidence type="ECO:0000259" key="22">
    <source>
        <dbReference type="PROSITE" id="PS50948"/>
    </source>
</evidence>
<feature type="domain" description="Apple" evidence="22">
    <location>
        <begin position="404"/>
        <end position="492"/>
    </location>
</feature>
<dbReference type="SUPFAM" id="SSF51110">
    <property type="entry name" value="alpha-D-mannose-specific plant lectins"/>
    <property type="match status" value="1"/>
</dbReference>
<evidence type="ECO:0000256" key="2">
    <source>
        <dbReference type="ARBA" id="ARBA00022527"/>
    </source>
</evidence>
<evidence type="ECO:0000256" key="6">
    <source>
        <dbReference type="ARBA" id="ARBA00022729"/>
    </source>
</evidence>
<dbReference type="PaxDb" id="4565-Traes_7DL_2FD22B3DE.1"/>
<dbReference type="SMR" id="A0A3B6TPR0"/>
<dbReference type="Proteomes" id="UP000019116">
    <property type="component" value="Chromosome 7D"/>
</dbReference>
<reference evidence="23" key="1">
    <citation type="submission" date="2018-08" db="EMBL/GenBank/DDBJ databases">
        <authorList>
            <person name="Rossello M."/>
        </authorList>
    </citation>
    <scope>NUCLEOTIDE SEQUENCE [LARGE SCALE GENOMIC DNA]</scope>
    <source>
        <strain evidence="23">cv. Chinese Spring</strain>
    </source>
</reference>
<evidence type="ECO:0000256" key="1">
    <source>
        <dbReference type="ARBA" id="ARBA00004479"/>
    </source>
</evidence>
<evidence type="ECO:0000313" key="24">
    <source>
        <dbReference type="Proteomes" id="UP000019116"/>
    </source>
</evidence>
<dbReference type="GO" id="GO:0004674">
    <property type="term" value="F:protein serine/threonine kinase activity"/>
    <property type="evidence" value="ECO:0007669"/>
    <property type="project" value="UniProtKB-KW"/>
</dbReference>
<comment type="catalytic activity">
    <reaction evidence="15 17">
        <text>L-threonyl-[protein] + ATP = O-phospho-L-threonyl-[protein] + ADP + H(+)</text>
        <dbReference type="Rhea" id="RHEA:46608"/>
        <dbReference type="Rhea" id="RHEA-COMP:11060"/>
        <dbReference type="Rhea" id="RHEA-COMP:11605"/>
        <dbReference type="ChEBI" id="CHEBI:15378"/>
        <dbReference type="ChEBI" id="CHEBI:30013"/>
        <dbReference type="ChEBI" id="CHEBI:30616"/>
        <dbReference type="ChEBI" id="CHEBI:61977"/>
        <dbReference type="ChEBI" id="CHEBI:456216"/>
        <dbReference type="EC" id="2.7.11.1"/>
    </reaction>
</comment>
<keyword evidence="6" id="KW-0732">Signal</keyword>
<evidence type="ECO:0000313" key="23">
    <source>
        <dbReference type="EnsemblPlants" id="TraesCS7D02G437500.1.cds1"/>
    </source>
</evidence>
<evidence type="ECO:0000256" key="14">
    <source>
        <dbReference type="ARBA" id="ARBA00023180"/>
    </source>
</evidence>
<dbReference type="InterPro" id="IPR000858">
    <property type="entry name" value="S_locus_glycoprot_dom"/>
</dbReference>
<dbReference type="InterPro" id="IPR011009">
    <property type="entry name" value="Kinase-like_dom_sf"/>
</dbReference>
<feature type="transmembrane region" description="Helical" evidence="19">
    <location>
        <begin position="507"/>
        <end position="532"/>
    </location>
</feature>
<dbReference type="CDD" id="cd01098">
    <property type="entry name" value="PAN_AP_plant"/>
    <property type="match status" value="1"/>
</dbReference>
<evidence type="ECO:0000256" key="12">
    <source>
        <dbReference type="ARBA" id="ARBA00023157"/>
    </source>
</evidence>
<keyword evidence="8 17" id="KW-0418">Kinase</keyword>
<dbReference type="InterPro" id="IPR001480">
    <property type="entry name" value="Bulb-type_lectin_dom"/>
</dbReference>
<dbReference type="Pfam" id="PF00954">
    <property type="entry name" value="S_locus_glycop"/>
    <property type="match status" value="1"/>
</dbReference>
<dbReference type="PROSITE" id="PS50927">
    <property type="entry name" value="BULB_LECTIN"/>
    <property type="match status" value="1"/>
</dbReference>
<dbReference type="GO" id="GO:0051707">
    <property type="term" value="P:response to other organism"/>
    <property type="evidence" value="ECO:0007669"/>
    <property type="project" value="UniProtKB-ARBA"/>
</dbReference>
<dbReference type="Gene3D" id="3.30.200.20">
    <property type="entry name" value="Phosphorylase Kinase, domain 1"/>
    <property type="match status" value="1"/>
</dbReference>
<evidence type="ECO:0000256" key="3">
    <source>
        <dbReference type="ARBA" id="ARBA00022536"/>
    </source>
</evidence>
<dbReference type="GO" id="GO:0005524">
    <property type="term" value="F:ATP binding"/>
    <property type="evidence" value="ECO:0007669"/>
    <property type="project" value="UniProtKB-UniRule"/>
</dbReference>
<keyword evidence="12" id="KW-1015">Disulfide bond</keyword>
<dbReference type="GO" id="GO:0048544">
    <property type="term" value="P:recognition of pollen"/>
    <property type="evidence" value="ECO:0007669"/>
    <property type="project" value="InterPro"/>
</dbReference>
<dbReference type="PROSITE" id="PS00108">
    <property type="entry name" value="PROTEIN_KINASE_ST"/>
    <property type="match status" value="1"/>
</dbReference>
<evidence type="ECO:0000256" key="5">
    <source>
        <dbReference type="ARBA" id="ARBA00022692"/>
    </source>
</evidence>
<dbReference type="Gramene" id="TraesWEE_scaffold_113245_01G000100.1">
    <property type="protein sequence ID" value="TraesWEE_scaffold_113245_01G000100.1"/>
    <property type="gene ID" value="TraesWEE_scaffold_113245_01G000100"/>
</dbReference>
<dbReference type="STRING" id="4565.A0A3B6TPR0"/>
<comment type="similarity">
    <text evidence="17">Belongs to the protein kinase superfamily. Ser/Thr protein kinase family.</text>
</comment>
<evidence type="ECO:0000259" key="20">
    <source>
        <dbReference type="PROSITE" id="PS50011"/>
    </source>
</evidence>
<dbReference type="GO" id="GO:0106310">
    <property type="term" value="F:protein serine kinase activity"/>
    <property type="evidence" value="ECO:0007669"/>
    <property type="project" value="RHEA"/>
</dbReference>
<dbReference type="SMART" id="SM00220">
    <property type="entry name" value="S_TKc"/>
    <property type="match status" value="1"/>
</dbReference>
<gene>
    <name evidence="23" type="primary">LOC123168176</name>
</gene>
<evidence type="ECO:0000256" key="15">
    <source>
        <dbReference type="ARBA" id="ARBA00047899"/>
    </source>
</evidence>
<dbReference type="Gramene" id="TraesCS7D02G437500.1">
    <property type="protein sequence ID" value="TraesCS7D02G437500.1.cds1"/>
    <property type="gene ID" value="TraesCS7D02G437500"/>
</dbReference>
<keyword evidence="7 17" id="KW-0547">Nucleotide-binding</keyword>
<dbReference type="PROSITE" id="PS00107">
    <property type="entry name" value="PROTEIN_KINASE_ATP"/>
    <property type="match status" value="1"/>
</dbReference>
<dbReference type="FunFam" id="2.90.10.10:FF:000002">
    <property type="entry name" value="Serine/threonine-protein kinase"/>
    <property type="match status" value="1"/>
</dbReference>
<dbReference type="Gene3D" id="1.10.510.10">
    <property type="entry name" value="Transferase(Phosphotransferase) domain 1"/>
    <property type="match status" value="1"/>
</dbReference>
<dbReference type="PROSITE" id="PS50011">
    <property type="entry name" value="PROTEIN_KINASE_DOM"/>
    <property type="match status" value="1"/>
</dbReference>
<proteinExistence type="inferred from homology"/>
<dbReference type="Pfam" id="PF00069">
    <property type="entry name" value="Pkinase"/>
    <property type="match status" value="1"/>
</dbReference>
<dbReference type="Gramene" id="TraesKAR7D01G0402590.1">
    <property type="protein sequence ID" value="cds.TraesKAR7D01G0402590.1"/>
    <property type="gene ID" value="TraesKAR7D01G0402590"/>
</dbReference>
<keyword evidence="24" id="KW-1185">Reference proteome</keyword>